<dbReference type="AlphaFoldDB" id="A0A8J4WM39"/>
<accession>A0A8J4WM39</accession>
<name>A0A8J4WM39_9TREM</name>
<comment type="caution">
    <text evidence="1">The sequence shown here is derived from an EMBL/GenBank/DDBJ whole genome shotgun (WGS) entry which is preliminary data.</text>
</comment>
<dbReference type="Pfam" id="PF05380">
    <property type="entry name" value="Peptidase_A17"/>
    <property type="match status" value="1"/>
</dbReference>
<dbReference type="Proteomes" id="UP000748531">
    <property type="component" value="Unassembled WGS sequence"/>
</dbReference>
<gene>
    <name evidence="1" type="ORF">PHET_11782</name>
</gene>
<dbReference type="PANTHER" id="PTHR47331">
    <property type="entry name" value="PHD-TYPE DOMAIN-CONTAINING PROTEIN"/>
    <property type="match status" value="1"/>
</dbReference>
<keyword evidence="2" id="KW-1185">Reference proteome</keyword>
<organism evidence="1 2">
    <name type="scientific">Paragonimus heterotremus</name>
    <dbReference type="NCBI Taxonomy" id="100268"/>
    <lineage>
        <taxon>Eukaryota</taxon>
        <taxon>Metazoa</taxon>
        <taxon>Spiralia</taxon>
        <taxon>Lophotrochozoa</taxon>
        <taxon>Platyhelminthes</taxon>
        <taxon>Trematoda</taxon>
        <taxon>Digenea</taxon>
        <taxon>Plagiorchiida</taxon>
        <taxon>Troglotremata</taxon>
        <taxon>Troglotrematidae</taxon>
        <taxon>Paragonimus</taxon>
    </lineage>
</organism>
<sequence>MNWDAVADEAEMSEWHSFLVDIRSLEQVKIPRPLIPITFTAVDMELYCFSDASDLGYGAVVYARVESDDKQVMCSILMGKSRVSPIKSVTIPRLELTAAVLTARLATQDMEELKLNTKPTFWVDSMVILQPIRSRTKRFTTFTTNRLSAIYQCSSPVQWRYVETSENVADLASRGIRACDERKLDRWFYGPDFLKIPREWLKKDLISVHHCQTASSWFDVFVSCASWTMIRRRIAILIRFKNIC</sequence>
<proteinExistence type="predicted"/>
<dbReference type="OrthoDB" id="10064286at2759"/>
<evidence type="ECO:0000313" key="1">
    <source>
        <dbReference type="EMBL" id="KAF5395545.1"/>
    </source>
</evidence>
<evidence type="ECO:0000313" key="2">
    <source>
        <dbReference type="Proteomes" id="UP000748531"/>
    </source>
</evidence>
<dbReference type="EMBL" id="LUCH01011883">
    <property type="protein sequence ID" value="KAF5395545.1"/>
    <property type="molecule type" value="Genomic_DNA"/>
</dbReference>
<dbReference type="InterPro" id="IPR008042">
    <property type="entry name" value="Retrotrans_Pao"/>
</dbReference>
<reference evidence="1" key="1">
    <citation type="submission" date="2019-05" db="EMBL/GenBank/DDBJ databases">
        <title>Annotation for the trematode Paragonimus heterotremus.</title>
        <authorList>
            <person name="Choi Y.-J."/>
        </authorList>
    </citation>
    <scope>NUCLEOTIDE SEQUENCE</scope>
    <source>
        <strain evidence="1">LC</strain>
    </source>
</reference>
<protein>
    <submittedName>
        <fullName evidence="1">Pao retrotransposon peptidase domain-containing protein</fullName>
    </submittedName>
</protein>